<evidence type="ECO:0000313" key="2">
    <source>
        <dbReference type="Proteomes" id="UP000620124"/>
    </source>
</evidence>
<sequence>MPLAGLATIPLDTQLEILGWIPDFPSLNSCILLNRSFSRLFTAHRPSLTKSVAKNYFGELLEDALILVNTQMSGRYSDAQDHGYNSAFIQRLLSNEDVLDTVRPIVFRFLTRRSARDSTTQHLPTATELFRFRRAAYRFWTFCMGQRAKRIPFISQFPAIELAEIAHMYTGVESWVTEIYPEDYFDTDHQVNQRSSVISTGLESLSWLWELFLKTLEDPWDHKTDVHFGESLGVSGDGGEEGFFLCEFYDCWEYCDLRDIIKYQPILDKGHAEMKKILESQ</sequence>
<keyword evidence="2" id="KW-1185">Reference proteome</keyword>
<protein>
    <submittedName>
        <fullName evidence="1">Uncharacterized protein</fullName>
    </submittedName>
</protein>
<name>A0A8H7CEH7_9AGAR</name>
<evidence type="ECO:0000313" key="1">
    <source>
        <dbReference type="EMBL" id="KAF7333506.1"/>
    </source>
</evidence>
<organism evidence="1 2">
    <name type="scientific">Mycena venus</name>
    <dbReference type="NCBI Taxonomy" id="2733690"/>
    <lineage>
        <taxon>Eukaryota</taxon>
        <taxon>Fungi</taxon>
        <taxon>Dikarya</taxon>
        <taxon>Basidiomycota</taxon>
        <taxon>Agaricomycotina</taxon>
        <taxon>Agaricomycetes</taxon>
        <taxon>Agaricomycetidae</taxon>
        <taxon>Agaricales</taxon>
        <taxon>Marasmiineae</taxon>
        <taxon>Mycenaceae</taxon>
        <taxon>Mycena</taxon>
    </lineage>
</organism>
<dbReference type="EMBL" id="JACAZI010000029">
    <property type="protein sequence ID" value="KAF7333506.1"/>
    <property type="molecule type" value="Genomic_DNA"/>
</dbReference>
<gene>
    <name evidence="1" type="ORF">MVEN_02366800</name>
</gene>
<dbReference type="OrthoDB" id="3018117at2759"/>
<reference evidence="1" key="1">
    <citation type="submission" date="2020-05" db="EMBL/GenBank/DDBJ databases">
        <title>Mycena genomes resolve the evolution of fungal bioluminescence.</title>
        <authorList>
            <person name="Tsai I.J."/>
        </authorList>
    </citation>
    <scope>NUCLEOTIDE SEQUENCE</scope>
    <source>
        <strain evidence="1">CCC161011</strain>
    </source>
</reference>
<comment type="caution">
    <text evidence="1">The sequence shown here is derived from an EMBL/GenBank/DDBJ whole genome shotgun (WGS) entry which is preliminary data.</text>
</comment>
<dbReference type="Proteomes" id="UP000620124">
    <property type="component" value="Unassembled WGS sequence"/>
</dbReference>
<accession>A0A8H7CEH7</accession>
<dbReference type="AlphaFoldDB" id="A0A8H7CEH7"/>
<proteinExistence type="predicted"/>